<keyword evidence="2" id="KW-1185">Reference proteome</keyword>
<dbReference type="AlphaFoldDB" id="A0AAD6AZ63"/>
<dbReference type="EMBL" id="JAPTMU010000012">
    <property type="protein sequence ID" value="KAJ4934229.1"/>
    <property type="molecule type" value="Genomic_DNA"/>
</dbReference>
<proteinExistence type="predicted"/>
<reference evidence="1" key="1">
    <citation type="submission" date="2022-11" db="EMBL/GenBank/DDBJ databases">
        <title>Chromosome-level genome of Pogonophryne albipinna.</title>
        <authorList>
            <person name="Jo E."/>
        </authorList>
    </citation>
    <scope>NUCLEOTIDE SEQUENCE</scope>
    <source>
        <strain evidence="1">SGF0006</strain>
        <tissue evidence="1">Muscle</tissue>
    </source>
</reference>
<dbReference type="Proteomes" id="UP001219934">
    <property type="component" value="Unassembled WGS sequence"/>
</dbReference>
<gene>
    <name evidence="1" type="ORF">JOQ06_007031</name>
</gene>
<comment type="caution">
    <text evidence="1">The sequence shown here is derived from an EMBL/GenBank/DDBJ whole genome shotgun (WGS) entry which is preliminary data.</text>
</comment>
<evidence type="ECO:0000313" key="1">
    <source>
        <dbReference type="EMBL" id="KAJ4934229.1"/>
    </source>
</evidence>
<evidence type="ECO:0000313" key="2">
    <source>
        <dbReference type="Proteomes" id="UP001219934"/>
    </source>
</evidence>
<organism evidence="1 2">
    <name type="scientific">Pogonophryne albipinna</name>
    <dbReference type="NCBI Taxonomy" id="1090488"/>
    <lineage>
        <taxon>Eukaryota</taxon>
        <taxon>Metazoa</taxon>
        <taxon>Chordata</taxon>
        <taxon>Craniata</taxon>
        <taxon>Vertebrata</taxon>
        <taxon>Euteleostomi</taxon>
        <taxon>Actinopterygii</taxon>
        <taxon>Neopterygii</taxon>
        <taxon>Teleostei</taxon>
        <taxon>Neoteleostei</taxon>
        <taxon>Acanthomorphata</taxon>
        <taxon>Eupercaria</taxon>
        <taxon>Perciformes</taxon>
        <taxon>Notothenioidei</taxon>
        <taxon>Pogonophryne</taxon>
    </lineage>
</organism>
<name>A0AAD6AZ63_9TELE</name>
<sequence>MNALKEGKQTFLAATCTSTITDYFCCQSKPVTLLDCGALDVNWFTLHQLFEKYLLRQQGVPGLLSPQHSNSCSQEGWVVYWTYEFNI</sequence>
<protein>
    <submittedName>
        <fullName evidence="1">Uncharacterized protein</fullName>
    </submittedName>
</protein>
<accession>A0AAD6AZ63</accession>